<comment type="caution">
    <text evidence="3">The sequence shown here is derived from an EMBL/GenBank/DDBJ whole genome shotgun (WGS) entry which is preliminary data.</text>
</comment>
<reference evidence="3 4" key="1">
    <citation type="submission" date="2019-05" db="EMBL/GenBank/DDBJ databases">
        <title>Mikania micrantha, genome provides insights into the molecular mechanism of rapid growth.</title>
        <authorList>
            <person name="Liu B."/>
        </authorList>
    </citation>
    <scope>NUCLEOTIDE SEQUENCE [LARGE SCALE GENOMIC DNA]</scope>
    <source>
        <strain evidence="3">NLD-2019</strain>
        <tissue evidence="3">Leaf</tissue>
    </source>
</reference>
<keyword evidence="2" id="KW-0472">Membrane</keyword>
<gene>
    <name evidence="3" type="ORF">E3N88_37467</name>
</gene>
<proteinExistence type="predicted"/>
<feature type="compositionally biased region" description="Low complexity" evidence="1">
    <location>
        <begin position="12"/>
        <end position="32"/>
    </location>
</feature>
<keyword evidence="2" id="KW-1133">Transmembrane helix</keyword>
<feature type="transmembrane region" description="Helical" evidence="2">
    <location>
        <begin position="112"/>
        <end position="130"/>
    </location>
</feature>
<feature type="compositionally biased region" description="Polar residues" evidence="1">
    <location>
        <begin position="33"/>
        <end position="47"/>
    </location>
</feature>
<dbReference type="PANTHER" id="PTHR37206:SF4">
    <property type="entry name" value="TRANSMEMBRANE PROTEIN"/>
    <property type="match status" value="1"/>
</dbReference>
<protein>
    <submittedName>
        <fullName evidence="3">Uncharacterized protein</fullName>
    </submittedName>
</protein>
<dbReference type="OrthoDB" id="734536at2759"/>
<dbReference type="PANTHER" id="PTHR37206">
    <property type="entry name" value="TRANSMEMBRANE PROTEIN"/>
    <property type="match status" value="1"/>
</dbReference>
<dbReference type="Proteomes" id="UP000326396">
    <property type="component" value="Linkage Group LG8"/>
</dbReference>
<evidence type="ECO:0000313" key="4">
    <source>
        <dbReference type="Proteomes" id="UP000326396"/>
    </source>
</evidence>
<evidence type="ECO:0000256" key="1">
    <source>
        <dbReference type="SAM" id="MobiDB-lite"/>
    </source>
</evidence>
<accession>A0A5N6LRD6</accession>
<sequence>MDENEWETIQPSTSASQSDLSDSDADVVVLTTPTNFNNLLDPTNHQESPLDDHHLQEPPPSSHSSSTTPYTTEIADDELPQPSDVTDTRLNASLGILGSWVLRIGYGMRSRIGFWSLASVGAFVALVAYARRWQRWRRLKDDTDKLLNLLNQKDELLAANTLLAANSYSYLFIGRAVVSFRMLKATFLGMESQMTTMTFLSDAT</sequence>
<dbReference type="AlphaFoldDB" id="A0A5N6LRD6"/>
<keyword evidence="4" id="KW-1185">Reference proteome</keyword>
<dbReference type="EMBL" id="SZYD01000018">
    <property type="protein sequence ID" value="KAD2804090.1"/>
    <property type="molecule type" value="Genomic_DNA"/>
</dbReference>
<feature type="region of interest" description="Disordered" evidence="1">
    <location>
        <begin position="1"/>
        <end position="84"/>
    </location>
</feature>
<feature type="compositionally biased region" description="Low complexity" evidence="1">
    <location>
        <begin position="62"/>
        <end position="72"/>
    </location>
</feature>
<name>A0A5N6LRD6_9ASTR</name>
<evidence type="ECO:0000313" key="3">
    <source>
        <dbReference type="EMBL" id="KAD2804090.1"/>
    </source>
</evidence>
<organism evidence="3 4">
    <name type="scientific">Mikania micrantha</name>
    <name type="common">bitter vine</name>
    <dbReference type="NCBI Taxonomy" id="192012"/>
    <lineage>
        <taxon>Eukaryota</taxon>
        <taxon>Viridiplantae</taxon>
        <taxon>Streptophyta</taxon>
        <taxon>Embryophyta</taxon>
        <taxon>Tracheophyta</taxon>
        <taxon>Spermatophyta</taxon>
        <taxon>Magnoliopsida</taxon>
        <taxon>eudicotyledons</taxon>
        <taxon>Gunneridae</taxon>
        <taxon>Pentapetalae</taxon>
        <taxon>asterids</taxon>
        <taxon>campanulids</taxon>
        <taxon>Asterales</taxon>
        <taxon>Asteraceae</taxon>
        <taxon>Asteroideae</taxon>
        <taxon>Heliantheae alliance</taxon>
        <taxon>Eupatorieae</taxon>
        <taxon>Mikania</taxon>
    </lineage>
</organism>
<keyword evidence="2" id="KW-0812">Transmembrane</keyword>
<evidence type="ECO:0000256" key="2">
    <source>
        <dbReference type="SAM" id="Phobius"/>
    </source>
</evidence>